<reference evidence="1" key="1">
    <citation type="submission" date="2023-05" db="EMBL/GenBank/DDBJ databases">
        <authorList>
            <consortium name="ELIXIR-Norway"/>
        </authorList>
    </citation>
    <scope>NUCLEOTIDE SEQUENCE</scope>
</reference>
<evidence type="ECO:0000313" key="2">
    <source>
        <dbReference type="Proteomes" id="UP001162501"/>
    </source>
</evidence>
<protein>
    <submittedName>
        <fullName evidence="1">Uncharacterized protein</fullName>
    </submittedName>
</protein>
<sequence>MCRLDTSSQQPGSSRKGTENHEARKLSPSAGVVKGTSALIYTRRLLPFFLINTPNHLLRKKKKDFDSSVQGLELPCCLLSPGTRSSGTHVTAAIIMSAFVWLRVEREA</sequence>
<evidence type="ECO:0000313" key="1">
    <source>
        <dbReference type="EMBL" id="CAM9726345.1"/>
    </source>
</evidence>
<accession>A0AC59YIB0</accession>
<reference evidence="1" key="2">
    <citation type="submission" date="2025-03" db="EMBL/GenBank/DDBJ databases">
        <authorList>
            <consortium name="ELIXIR-Norway"/>
            <consortium name="Elixir Norway"/>
        </authorList>
    </citation>
    <scope>NUCLEOTIDE SEQUENCE</scope>
</reference>
<proteinExistence type="predicted"/>
<dbReference type="Proteomes" id="UP001162501">
    <property type="component" value="Chromosome 16"/>
</dbReference>
<name>A0AC59YIB0_RANTA</name>
<gene>
    <name evidence="1" type="ORF">MRATA1EN22A_LOCUS6583</name>
</gene>
<dbReference type="EMBL" id="OX596100">
    <property type="protein sequence ID" value="CAM9726345.1"/>
    <property type="molecule type" value="Genomic_DNA"/>
</dbReference>
<organism evidence="1 2">
    <name type="scientific">Rangifer tarandus platyrhynchus</name>
    <name type="common">Svalbard reindeer</name>
    <dbReference type="NCBI Taxonomy" id="3082113"/>
    <lineage>
        <taxon>Eukaryota</taxon>
        <taxon>Metazoa</taxon>
        <taxon>Chordata</taxon>
        <taxon>Craniata</taxon>
        <taxon>Vertebrata</taxon>
        <taxon>Euteleostomi</taxon>
        <taxon>Mammalia</taxon>
        <taxon>Eutheria</taxon>
        <taxon>Laurasiatheria</taxon>
        <taxon>Artiodactyla</taxon>
        <taxon>Ruminantia</taxon>
        <taxon>Pecora</taxon>
        <taxon>Cervidae</taxon>
        <taxon>Odocoileinae</taxon>
        <taxon>Rangifer</taxon>
    </lineage>
</organism>